<dbReference type="AlphaFoldDB" id="A2FGN9"/>
<dbReference type="EMBL" id="DS113782">
    <property type="protein sequence ID" value="EAX95921.1"/>
    <property type="molecule type" value="Genomic_DNA"/>
</dbReference>
<protein>
    <recommendedName>
        <fullName evidence="6">V-type proton ATPase subunit E</fullName>
    </recommendedName>
</protein>
<evidence type="ECO:0008006" key="6">
    <source>
        <dbReference type="Google" id="ProtNLM"/>
    </source>
</evidence>
<dbReference type="PANTHER" id="PTHR45715">
    <property type="entry name" value="ATPASE H+-TRANSPORTING V1 SUBUNIT E1A-RELATED"/>
    <property type="match status" value="1"/>
</dbReference>
<dbReference type="RefSeq" id="XP_001308851.1">
    <property type="nucleotide sequence ID" value="XM_001308850.1"/>
</dbReference>
<dbReference type="GO" id="GO:0046961">
    <property type="term" value="F:proton-transporting ATPase activity, rotational mechanism"/>
    <property type="evidence" value="ECO:0000318"/>
    <property type="project" value="GO_Central"/>
</dbReference>
<dbReference type="GO" id="GO:0033178">
    <property type="term" value="C:proton-transporting two-sector ATPase complex, catalytic domain"/>
    <property type="evidence" value="ECO:0007669"/>
    <property type="project" value="InterPro"/>
</dbReference>
<keyword evidence="2" id="KW-0813">Transport</keyword>
<reference evidence="4" key="2">
    <citation type="journal article" date="2007" name="Science">
        <title>Draft genome sequence of the sexually transmitted pathogen Trichomonas vaginalis.</title>
        <authorList>
            <person name="Carlton J.M."/>
            <person name="Hirt R.P."/>
            <person name="Silva J.C."/>
            <person name="Delcher A.L."/>
            <person name="Schatz M."/>
            <person name="Zhao Q."/>
            <person name="Wortman J.R."/>
            <person name="Bidwell S.L."/>
            <person name="Alsmark U.C.M."/>
            <person name="Besteiro S."/>
            <person name="Sicheritz-Ponten T."/>
            <person name="Noel C.J."/>
            <person name="Dacks J.B."/>
            <person name="Foster P.G."/>
            <person name="Simillion C."/>
            <person name="Van de Peer Y."/>
            <person name="Miranda-Saavedra D."/>
            <person name="Barton G.J."/>
            <person name="Westrop G.D."/>
            <person name="Mueller S."/>
            <person name="Dessi D."/>
            <person name="Fiori P.L."/>
            <person name="Ren Q."/>
            <person name="Paulsen I."/>
            <person name="Zhang H."/>
            <person name="Bastida-Corcuera F.D."/>
            <person name="Simoes-Barbosa A."/>
            <person name="Brown M.T."/>
            <person name="Hayes R.D."/>
            <person name="Mukherjee M."/>
            <person name="Okumura C.Y."/>
            <person name="Schneider R."/>
            <person name="Smith A.J."/>
            <person name="Vanacova S."/>
            <person name="Villalvazo M."/>
            <person name="Haas B.J."/>
            <person name="Pertea M."/>
            <person name="Feldblyum T.V."/>
            <person name="Utterback T.R."/>
            <person name="Shu C.L."/>
            <person name="Osoegawa K."/>
            <person name="de Jong P.J."/>
            <person name="Hrdy I."/>
            <person name="Horvathova L."/>
            <person name="Zubacova Z."/>
            <person name="Dolezal P."/>
            <person name="Malik S.B."/>
            <person name="Logsdon J.M. Jr."/>
            <person name="Henze K."/>
            <person name="Gupta A."/>
            <person name="Wang C.C."/>
            <person name="Dunne R.L."/>
            <person name="Upcroft J.A."/>
            <person name="Upcroft P."/>
            <person name="White O."/>
            <person name="Salzberg S.L."/>
            <person name="Tang P."/>
            <person name="Chiu C.-H."/>
            <person name="Lee Y.-S."/>
            <person name="Embley T.M."/>
            <person name="Coombs G.H."/>
            <person name="Mottram J.C."/>
            <person name="Tachezy J."/>
            <person name="Fraser-Liggett C.M."/>
            <person name="Johnson P.J."/>
        </authorList>
    </citation>
    <scope>NUCLEOTIDE SEQUENCE [LARGE SCALE GENOMIC DNA]</scope>
    <source>
        <strain evidence="4">G3</strain>
    </source>
</reference>
<organism evidence="4 5">
    <name type="scientific">Trichomonas vaginalis (strain ATCC PRA-98 / G3)</name>
    <dbReference type="NCBI Taxonomy" id="412133"/>
    <lineage>
        <taxon>Eukaryota</taxon>
        <taxon>Metamonada</taxon>
        <taxon>Parabasalia</taxon>
        <taxon>Trichomonadida</taxon>
        <taxon>Trichomonadidae</taxon>
        <taxon>Trichomonas</taxon>
    </lineage>
</organism>
<dbReference type="InterPro" id="IPR002842">
    <property type="entry name" value="ATPase_V1_Esu"/>
</dbReference>
<dbReference type="VEuPathDB" id="TrichDB:TVAGG3_0031800"/>
<accession>A2FGN9</accession>
<evidence type="ECO:0000313" key="4">
    <source>
        <dbReference type="EMBL" id="EAX95921.1"/>
    </source>
</evidence>
<evidence type="ECO:0000256" key="3">
    <source>
        <dbReference type="ARBA" id="ARBA00023065"/>
    </source>
</evidence>
<dbReference type="InterPro" id="IPR038495">
    <property type="entry name" value="ATPase_E_C"/>
</dbReference>
<dbReference type="Gene3D" id="3.30.2320.30">
    <property type="entry name" value="ATP synthase, E subunit, C-terminal"/>
    <property type="match status" value="1"/>
</dbReference>
<dbReference type="VEuPathDB" id="TrichDB:TVAG_360810"/>
<evidence type="ECO:0000313" key="5">
    <source>
        <dbReference type="Proteomes" id="UP000001542"/>
    </source>
</evidence>
<keyword evidence="5" id="KW-1185">Reference proteome</keyword>
<dbReference type="SMR" id="A2FGN9"/>
<proteinExistence type="inferred from homology"/>
<gene>
    <name evidence="4" type="ORF">TVAG_360810</name>
</gene>
<dbReference type="STRING" id="5722.A2FGN9"/>
<reference evidence="4" key="1">
    <citation type="submission" date="2006-10" db="EMBL/GenBank/DDBJ databases">
        <authorList>
            <person name="Amadeo P."/>
            <person name="Zhao Q."/>
            <person name="Wortman J."/>
            <person name="Fraser-Liggett C."/>
            <person name="Carlton J."/>
        </authorList>
    </citation>
    <scope>NUCLEOTIDE SEQUENCE</scope>
    <source>
        <strain evidence="4">G3</strain>
    </source>
</reference>
<dbReference type="eggNOG" id="KOG1664">
    <property type="taxonomic scope" value="Eukaryota"/>
</dbReference>
<comment type="similarity">
    <text evidence="1">Belongs to the V-ATPase E subunit family.</text>
</comment>
<name>A2FGN9_TRIV3</name>
<dbReference type="InParanoid" id="A2FGN9"/>
<sequence>MSTNSHIEMINKMKAGIEHQARTNADSMREQAIHEAERYHAKNVYQAISKIDADNQLVEKNIRAQKAVQLSVVNGQQRKKLLNCRQEAIDKALLKAENKLKEYVKTSKYDETLYKLCLEGLIALSDPEVQLAVRSADAEKVKGFIPRLADEFKEKSQKEVVLSLAEYVVDDSCIGGVVLISHEGTIQMSNTLKDRLHLACTDLYPKIRKILVD</sequence>
<keyword evidence="3" id="KW-0406">Ion transport</keyword>
<dbReference type="OrthoDB" id="10263003at2759"/>
<evidence type="ECO:0000256" key="1">
    <source>
        <dbReference type="ARBA" id="ARBA00005901"/>
    </source>
</evidence>
<dbReference type="FunCoup" id="A2FGN9">
    <property type="interactions" value="342"/>
</dbReference>
<evidence type="ECO:0000256" key="2">
    <source>
        <dbReference type="ARBA" id="ARBA00022448"/>
    </source>
</evidence>
<dbReference type="Proteomes" id="UP000001542">
    <property type="component" value="Unassembled WGS sequence"/>
</dbReference>
<dbReference type="Pfam" id="PF01991">
    <property type="entry name" value="vATP-synt_E"/>
    <property type="match status" value="1"/>
</dbReference>
<dbReference type="SUPFAM" id="SSF160527">
    <property type="entry name" value="V-type ATPase subunit E-like"/>
    <property type="match status" value="1"/>
</dbReference>
<dbReference type="KEGG" id="tva:4753681"/>